<dbReference type="Proteomes" id="UP001243375">
    <property type="component" value="Unassembled WGS sequence"/>
</dbReference>
<evidence type="ECO:0000313" key="1">
    <source>
        <dbReference type="EMBL" id="KAJ9122453.1"/>
    </source>
</evidence>
<comment type="caution">
    <text evidence="1">The sequence shown here is derived from an EMBL/GenBank/DDBJ whole genome shotgun (WGS) entry which is preliminary data.</text>
</comment>
<keyword evidence="2" id="KW-1185">Reference proteome</keyword>
<accession>A0ACC2XEJ2</accession>
<protein>
    <submittedName>
        <fullName evidence="1">Uncharacterized protein</fullName>
    </submittedName>
</protein>
<dbReference type="EMBL" id="JASBWU010000004">
    <property type="protein sequence ID" value="KAJ9122453.1"/>
    <property type="molecule type" value="Genomic_DNA"/>
</dbReference>
<name>A0ACC2XEJ2_9TREE</name>
<evidence type="ECO:0000313" key="2">
    <source>
        <dbReference type="Proteomes" id="UP001243375"/>
    </source>
</evidence>
<reference evidence="1" key="1">
    <citation type="submission" date="2023-04" db="EMBL/GenBank/DDBJ databases">
        <title>Draft Genome sequencing of Naganishia species isolated from polar environments using Oxford Nanopore Technology.</title>
        <authorList>
            <person name="Leo P."/>
            <person name="Venkateswaran K."/>
        </authorList>
    </citation>
    <scope>NUCLEOTIDE SEQUENCE</scope>
    <source>
        <strain evidence="1">MNA-CCFEE 5425</strain>
    </source>
</reference>
<organism evidence="1 2">
    <name type="scientific">Naganishia vaughanmartiniae</name>
    <dbReference type="NCBI Taxonomy" id="1424756"/>
    <lineage>
        <taxon>Eukaryota</taxon>
        <taxon>Fungi</taxon>
        <taxon>Dikarya</taxon>
        <taxon>Basidiomycota</taxon>
        <taxon>Agaricomycotina</taxon>
        <taxon>Tremellomycetes</taxon>
        <taxon>Filobasidiales</taxon>
        <taxon>Filobasidiaceae</taxon>
        <taxon>Naganishia</taxon>
    </lineage>
</organism>
<sequence length="357" mass="39350">MRLLGVRNHEAKKIMKEKMKKGDQVLFYHSNCKVPGVYGTAVVHKEGYPDFTAWDSGHPYFDAKSKQDAPTWFMVDVEFKARLDHPVTLALLKYLAGQNDLPECVSYIGEQGHTAIKEMALVSRSLTPCLPFLGVQPVTSEAYETILLLAKTGGWDELVLPVRKAAAKKGAKPKTSPKSKGKRIQQSELVEEPTNGQQTTDSNPEQPKKRKRVASKSSKTSGGKTKLSSSRSSTELSELNDSQGLLPKEREEQPTRTESTSDDAGTTDHEPPKKQKRGASKNSTTSHGKIAIPSSRSSSELSDLLENIDTEIGTLEDRRLAVLVRGQKRLLSEEIASGRHPSVKPYRRSARLQTTSG</sequence>
<proteinExistence type="predicted"/>
<gene>
    <name evidence="1" type="ORF">QFC22_001878</name>
</gene>